<evidence type="ECO:0000313" key="1">
    <source>
        <dbReference type="EMBL" id="KAJ3254132.1"/>
    </source>
</evidence>
<gene>
    <name evidence="1" type="ORF">HK103_007520</name>
</gene>
<dbReference type="AlphaFoldDB" id="A0AAD5UCG3"/>
<name>A0AAD5UCG3_9FUNG</name>
<keyword evidence="2" id="KW-1185">Reference proteome</keyword>
<dbReference type="EMBL" id="JADGKB010000092">
    <property type="protein sequence ID" value="KAJ3254132.1"/>
    <property type="molecule type" value="Genomic_DNA"/>
</dbReference>
<sequence length="183" mass="20474">MQLLFLMTTVDGLIDQPKKYHQKIYSPPTTFITDTNAITSDPISFMATELQVPKSELVESSSYEDKIKHIYYSHVVDGRTVENHSANIQLTKSKNVIAYSYNFQGKQNVTSCLKFQNGLVSELESQLGMRLVGDTKESYVDTGKGLVPTLSFKLEKGNDQVHVAVDQCTGETVQLLNLVQSFD</sequence>
<protein>
    <submittedName>
        <fullName evidence="1">Uncharacterized protein</fullName>
    </submittedName>
</protein>
<accession>A0AAD5UCG3</accession>
<evidence type="ECO:0000313" key="2">
    <source>
        <dbReference type="Proteomes" id="UP001210925"/>
    </source>
</evidence>
<comment type="caution">
    <text evidence="1">The sequence shown here is derived from an EMBL/GenBank/DDBJ whole genome shotgun (WGS) entry which is preliminary data.</text>
</comment>
<proteinExistence type="predicted"/>
<dbReference type="Proteomes" id="UP001210925">
    <property type="component" value="Unassembled WGS sequence"/>
</dbReference>
<reference evidence="1" key="1">
    <citation type="submission" date="2020-05" db="EMBL/GenBank/DDBJ databases">
        <title>Phylogenomic resolution of chytrid fungi.</title>
        <authorList>
            <person name="Stajich J.E."/>
            <person name="Amses K."/>
            <person name="Simmons R."/>
            <person name="Seto K."/>
            <person name="Myers J."/>
            <person name="Bonds A."/>
            <person name="Quandt C.A."/>
            <person name="Barry K."/>
            <person name="Liu P."/>
            <person name="Grigoriev I."/>
            <person name="Longcore J.E."/>
            <person name="James T.Y."/>
        </authorList>
    </citation>
    <scope>NUCLEOTIDE SEQUENCE</scope>
    <source>
        <strain evidence="1">PLAUS21</strain>
    </source>
</reference>
<organism evidence="1 2">
    <name type="scientific">Boothiomyces macroporosus</name>
    <dbReference type="NCBI Taxonomy" id="261099"/>
    <lineage>
        <taxon>Eukaryota</taxon>
        <taxon>Fungi</taxon>
        <taxon>Fungi incertae sedis</taxon>
        <taxon>Chytridiomycota</taxon>
        <taxon>Chytridiomycota incertae sedis</taxon>
        <taxon>Chytridiomycetes</taxon>
        <taxon>Rhizophydiales</taxon>
        <taxon>Terramycetaceae</taxon>
        <taxon>Boothiomyces</taxon>
    </lineage>
</organism>